<proteinExistence type="predicted"/>
<geneLocation type="plasmid" evidence="2">
    <name>pjcm18538 dna</name>
</geneLocation>
<name>A0A7I7RV85_9MYCO</name>
<protein>
    <submittedName>
        <fullName evidence="1">Uncharacterized protein</fullName>
    </submittedName>
</protein>
<dbReference type="Gene3D" id="1.10.8.1060">
    <property type="entry name" value="Corynebacterium glutamicum thioredoxin-dependent arsenate reductase, N-terminal domain"/>
    <property type="match status" value="1"/>
</dbReference>
<keyword evidence="2" id="KW-1185">Reference proteome</keyword>
<gene>
    <name evidence="1" type="ORF">MARA_15780</name>
</gene>
<sequence length="77" mass="8626">MTDCHALSVSRDSEQHQIQQVITRLAAAYPDVPQARIADVVKTVHARFDGRPLREFVPLFVERAAKVELRDSSLLGV</sequence>
<evidence type="ECO:0000313" key="2">
    <source>
        <dbReference type="Proteomes" id="UP000467428"/>
    </source>
</evidence>
<evidence type="ECO:0000313" key="1">
    <source>
        <dbReference type="EMBL" id="BBY48110.1"/>
    </source>
</evidence>
<accession>A0A7I7RV85</accession>
<dbReference type="KEGG" id="marz:MARA_15780"/>
<reference evidence="1 2" key="1">
    <citation type="journal article" date="2019" name="Emerg. Microbes Infect.">
        <title>Comprehensive subspecies identification of 175 nontuberculous mycobacteria species based on 7547 genomic profiles.</title>
        <authorList>
            <person name="Matsumoto Y."/>
            <person name="Kinjo T."/>
            <person name="Motooka D."/>
            <person name="Nabeya D."/>
            <person name="Jung N."/>
            <person name="Uechi K."/>
            <person name="Horii T."/>
            <person name="Iida T."/>
            <person name="Fujita J."/>
            <person name="Nakamura S."/>
        </authorList>
    </citation>
    <scope>NUCLEOTIDE SEQUENCE [LARGE SCALE GENOMIC DNA]</scope>
    <source>
        <strain evidence="1 2">JCM 18538</strain>
    </source>
</reference>
<dbReference type="Proteomes" id="UP000467428">
    <property type="component" value="Chromosome"/>
</dbReference>
<organism evidence="1 2">
    <name type="scientific">Mycolicibacterium arabiense</name>
    <dbReference type="NCBI Taxonomy" id="1286181"/>
    <lineage>
        <taxon>Bacteria</taxon>
        <taxon>Bacillati</taxon>
        <taxon>Actinomycetota</taxon>
        <taxon>Actinomycetes</taxon>
        <taxon>Mycobacteriales</taxon>
        <taxon>Mycobacteriaceae</taxon>
        <taxon>Mycolicibacterium</taxon>
    </lineage>
</organism>
<dbReference type="AlphaFoldDB" id="A0A7I7RV85"/>
<dbReference type="EMBL" id="AP022593">
    <property type="protein sequence ID" value="BBY48110.1"/>
    <property type="molecule type" value="Genomic_DNA"/>
</dbReference>
<dbReference type="NCBIfam" id="NF046112">
    <property type="entry name" value="MSMEG_6209_Nter"/>
    <property type="match status" value="1"/>
</dbReference>